<dbReference type="PANTHER" id="PTHR10890">
    <property type="entry name" value="CYSTEINYL-TRNA SYNTHETASE"/>
    <property type="match status" value="1"/>
</dbReference>
<gene>
    <name evidence="5" type="primary">CARS</name>
    <name evidence="5" type="synonym">cysS</name>
</gene>
<dbReference type="PRINTS" id="PR00983">
    <property type="entry name" value="TRNASYNTHCYS"/>
</dbReference>
<dbReference type="SUPFAM" id="SSF52374">
    <property type="entry name" value="Nucleotidylyl transferase"/>
    <property type="match status" value="1"/>
</dbReference>
<dbReference type="EMBL" id="KF901213">
    <property type="protein sequence ID" value="AIF22605.1"/>
    <property type="molecule type" value="Genomic_DNA"/>
</dbReference>
<dbReference type="Gene3D" id="3.40.50.620">
    <property type="entry name" value="HUPs"/>
    <property type="match status" value="1"/>
</dbReference>
<evidence type="ECO:0000259" key="4">
    <source>
        <dbReference type="Pfam" id="PF01406"/>
    </source>
</evidence>
<accession>A0A075I449</accession>
<organism evidence="5">
    <name type="scientific">uncultured marine thaumarchaeote SAT1000_09_H09</name>
    <dbReference type="NCBI Taxonomy" id="1456371"/>
    <lineage>
        <taxon>Archaea</taxon>
        <taxon>Nitrososphaerota</taxon>
        <taxon>environmental samples</taxon>
    </lineage>
</organism>
<reference evidence="5" key="1">
    <citation type="journal article" date="2014" name="Genome Biol. Evol.">
        <title>Pangenome evidence for extensive interdomain horizontal transfer affecting lineage core and shell genes in uncultured planktonic thaumarchaeota and euryarchaeota.</title>
        <authorList>
            <person name="Deschamps P."/>
            <person name="Zivanovic Y."/>
            <person name="Moreira D."/>
            <person name="Rodriguez-Valera F."/>
            <person name="Lopez-Garcia P."/>
        </authorList>
    </citation>
    <scope>NUCLEOTIDE SEQUENCE</scope>
</reference>
<dbReference type="EC" id="6.1.1.16" evidence="5"/>
<evidence type="ECO:0000256" key="1">
    <source>
        <dbReference type="ARBA" id="ARBA00022598"/>
    </source>
</evidence>
<keyword evidence="1 5" id="KW-0436">Ligase</keyword>
<name>A0A075I449_9ARCH</name>
<dbReference type="InterPro" id="IPR024909">
    <property type="entry name" value="Cys-tRNA/MSH_ligase"/>
</dbReference>
<feature type="domain" description="tRNA synthetases class I catalytic" evidence="4">
    <location>
        <begin position="18"/>
        <end position="86"/>
    </location>
</feature>
<evidence type="ECO:0000256" key="3">
    <source>
        <dbReference type="ARBA" id="ARBA00022840"/>
    </source>
</evidence>
<dbReference type="PANTHER" id="PTHR10890:SF3">
    <property type="entry name" value="CYSTEINE--TRNA LIGASE, CYTOPLASMIC"/>
    <property type="match status" value="1"/>
</dbReference>
<dbReference type="GO" id="GO:0005737">
    <property type="term" value="C:cytoplasm"/>
    <property type="evidence" value="ECO:0007669"/>
    <property type="project" value="TreeGrafter"/>
</dbReference>
<proteinExistence type="predicted"/>
<keyword evidence="2" id="KW-0547">Nucleotide-binding</keyword>
<keyword evidence="5" id="KW-0030">Aminoacyl-tRNA synthetase</keyword>
<keyword evidence="3" id="KW-0067">ATP-binding</keyword>
<protein>
    <submittedName>
        <fullName evidence="5">Cysteinyl-tRNA synthetase (CARS, cysS)</fullName>
        <ecNumber evidence="5">6.1.1.16</ecNumber>
    </submittedName>
</protein>
<sequence length="99" mass="11686">MKIFDTLRNAKTELEFSDKVRIYLCGVTVYDDAHIGHARTIIVFDVLHRFLESQNISVEFIQNFTDVDDKIIDRAQQEKHHLWNLPLNTLKIILMILMD</sequence>
<dbReference type="InterPro" id="IPR032678">
    <property type="entry name" value="tRNA-synt_1_cat_dom"/>
</dbReference>
<dbReference type="InterPro" id="IPR014729">
    <property type="entry name" value="Rossmann-like_a/b/a_fold"/>
</dbReference>
<dbReference type="Pfam" id="PF01406">
    <property type="entry name" value="tRNA-synt_1e"/>
    <property type="match status" value="1"/>
</dbReference>
<evidence type="ECO:0000313" key="5">
    <source>
        <dbReference type="EMBL" id="AIF22605.1"/>
    </source>
</evidence>
<dbReference type="GO" id="GO:0005524">
    <property type="term" value="F:ATP binding"/>
    <property type="evidence" value="ECO:0007669"/>
    <property type="project" value="UniProtKB-KW"/>
</dbReference>
<dbReference type="AlphaFoldDB" id="A0A075I449"/>
<evidence type="ECO:0000256" key="2">
    <source>
        <dbReference type="ARBA" id="ARBA00022741"/>
    </source>
</evidence>
<dbReference type="GO" id="GO:0004817">
    <property type="term" value="F:cysteine-tRNA ligase activity"/>
    <property type="evidence" value="ECO:0007669"/>
    <property type="project" value="UniProtKB-EC"/>
</dbReference>
<dbReference type="GO" id="GO:0006423">
    <property type="term" value="P:cysteinyl-tRNA aminoacylation"/>
    <property type="evidence" value="ECO:0007669"/>
    <property type="project" value="TreeGrafter"/>
</dbReference>